<organism evidence="2 3">
    <name type="scientific">Glonium stellatum</name>
    <dbReference type="NCBI Taxonomy" id="574774"/>
    <lineage>
        <taxon>Eukaryota</taxon>
        <taxon>Fungi</taxon>
        <taxon>Dikarya</taxon>
        <taxon>Ascomycota</taxon>
        <taxon>Pezizomycotina</taxon>
        <taxon>Dothideomycetes</taxon>
        <taxon>Pleosporomycetidae</taxon>
        <taxon>Gloniales</taxon>
        <taxon>Gloniaceae</taxon>
        <taxon>Glonium</taxon>
    </lineage>
</organism>
<feature type="compositionally biased region" description="Polar residues" evidence="1">
    <location>
        <begin position="132"/>
        <end position="147"/>
    </location>
</feature>
<evidence type="ECO:0000256" key="1">
    <source>
        <dbReference type="SAM" id="MobiDB-lite"/>
    </source>
</evidence>
<dbReference type="EMBL" id="KV749927">
    <property type="protein sequence ID" value="OCL07122.1"/>
    <property type="molecule type" value="Genomic_DNA"/>
</dbReference>
<keyword evidence="3" id="KW-1185">Reference proteome</keyword>
<name>A0A8E2EY79_9PEZI</name>
<feature type="region of interest" description="Disordered" evidence="1">
    <location>
        <begin position="132"/>
        <end position="162"/>
    </location>
</feature>
<gene>
    <name evidence="2" type="ORF">AOQ84DRAFT_64864</name>
</gene>
<evidence type="ECO:0000313" key="2">
    <source>
        <dbReference type="EMBL" id="OCL07122.1"/>
    </source>
</evidence>
<evidence type="ECO:0000313" key="3">
    <source>
        <dbReference type="Proteomes" id="UP000250140"/>
    </source>
</evidence>
<protein>
    <submittedName>
        <fullName evidence="2">Uncharacterized protein</fullName>
    </submittedName>
</protein>
<dbReference type="AlphaFoldDB" id="A0A8E2EY79"/>
<accession>A0A8E2EY79</accession>
<feature type="compositionally biased region" description="Basic and acidic residues" evidence="1">
    <location>
        <begin position="79"/>
        <end position="93"/>
    </location>
</feature>
<dbReference type="Proteomes" id="UP000250140">
    <property type="component" value="Unassembled WGS sequence"/>
</dbReference>
<sequence length="215" mass="24060">MQSTTRASPNISDIDLRDANLAPRQVKIPTWAKMYSRDLSTKEGLPRKETACHWSSGMLKIRHGRESPTHMGARTLLEERGSHSGPARHETLEAPHNTTLKLNPESNTEKWPQLQKSFSPLFTAYEEADTTLQSRTVKQSNNQSAGSSRLPEAGKRTSHQHNPAFRDALLAPPDKPINSAGYPRHPIVYVSFLLHHCQMPRSILEAFTAFDLSSS</sequence>
<reference evidence="2 3" key="1">
    <citation type="journal article" date="2016" name="Nat. Commun.">
        <title>Ectomycorrhizal ecology is imprinted in the genome of the dominant symbiotic fungus Cenococcum geophilum.</title>
        <authorList>
            <consortium name="DOE Joint Genome Institute"/>
            <person name="Peter M."/>
            <person name="Kohler A."/>
            <person name="Ohm R.A."/>
            <person name="Kuo A."/>
            <person name="Krutzmann J."/>
            <person name="Morin E."/>
            <person name="Arend M."/>
            <person name="Barry K.W."/>
            <person name="Binder M."/>
            <person name="Choi C."/>
            <person name="Clum A."/>
            <person name="Copeland A."/>
            <person name="Grisel N."/>
            <person name="Haridas S."/>
            <person name="Kipfer T."/>
            <person name="LaButti K."/>
            <person name="Lindquist E."/>
            <person name="Lipzen A."/>
            <person name="Maire R."/>
            <person name="Meier B."/>
            <person name="Mihaltcheva S."/>
            <person name="Molinier V."/>
            <person name="Murat C."/>
            <person name="Poggeler S."/>
            <person name="Quandt C.A."/>
            <person name="Sperisen C."/>
            <person name="Tritt A."/>
            <person name="Tisserant E."/>
            <person name="Crous P.W."/>
            <person name="Henrissat B."/>
            <person name="Nehls U."/>
            <person name="Egli S."/>
            <person name="Spatafora J.W."/>
            <person name="Grigoriev I.V."/>
            <person name="Martin F.M."/>
        </authorList>
    </citation>
    <scope>NUCLEOTIDE SEQUENCE [LARGE SCALE GENOMIC DNA]</scope>
    <source>
        <strain evidence="2 3">CBS 207.34</strain>
    </source>
</reference>
<feature type="region of interest" description="Disordered" evidence="1">
    <location>
        <begin position="79"/>
        <end position="110"/>
    </location>
</feature>
<feature type="compositionally biased region" description="Polar residues" evidence="1">
    <location>
        <begin position="96"/>
        <end position="110"/>
    </location>
</feature>
<proteinExistence type="predicted"/>